<dbReference type="RefSeq" id="WP_138217405.1">
    <property type="nucleotide sequence ID" value="NZ_VAUO01000001.1"/>
</dbReference>
<dbReference type="OrthoDB" id="5993839at2"/>
<dbReference type="AlphaFoldDB" id="A0A5R8ZIW7"/>
<name>A0A5R8ZIW7_9PSED</name>
<evidence type="ECO:0000313" key="2">
    <source>
        <dbReference type="EMBL" id="TLP64766.1"/>
    </source>
</evidence>
<comment type="caution">
    <text evidence="2">The sequence shown here is derived from an EMBL/GenBank/DDBJ whole genome shotgun (WGS) entry which is preliminary data.</text>
</comment>
<evidence type="ECO:0000313" key="3">
    <source>
        <dbReference type="Proteomes" id="UP000309819"/>
    </source>
</evidence>
<evidence type="ECO:0000256" key="1">
    <source>
        <dbReference type="SAM" id="SignalP"/>
    </source>
</evidence>
<dbReference type="InterPro" id="IPR058087">
    <property type="entry name" value="XAC2610_dom"/>
</dbReference>
<feature type="signal peptide" evidence="1">
    <location>
        <begin position="1"/>
        <end position="20"/>
    </location>
</feature>
<feature type="chain" id="PRO_5024361435" description="VCBS repeat-containing protein" evidence="1">
    <location>
        <begin position="21"/>
        <end position="464"/>
    </location>
</feature>
<reference evidence="2 3" key="1">
    <citation type="submission" date="2019-05" db="EMBL/GenBank/DDBJ databases">
        <title>Pseudomonas sp. SC006 isolated from lettuce that can produce HBGAs.</title>
        <authorList>
            <person name="Wang D."/>
            <person name="Liao N."/>
            <person name="Liu D."/>
            <person name="Zhang Z."/>
            <person name="Zou S."/>
        </authorList>
    </citation>
    <scope>NUCLEOTIDE SEQUENCE [LARGE SCALE GENOMIC DNA]</scope>
    <source>
        <strain evidence="2 3">SC006</strain>
    </source>
</reference>
<keyword evidence="3" id="KW-1185">Reference proteome</keyword>
<keyword evidence="1" id="KW-0732">Signal</keyword>
<organism evidence="2 3">
    <name type="scientific">Pseudomonas mosselii</name>
    <dbReference type="NCBI Taxonomy" id="78327"/>
    <lineage>
        <taxon>Bacteria</taxon>
        <taxon>Pseudomonadati</taxon>
        <taxon>Pseudomonadota</taxon>
        <taxon>Gammaproteobacteria</taxon>
        <taxon>Pseudomonadales</taxon>
        <taxon>Pseudomonadaceae</taxon>
        <taxon>Pseudomonas</taxon>
    </lineage>
</organism>
<dbReference type="NCBIfam" id="NF047539">
    <property type="entry name" value="XAC2610_fam"/>
    <property type="match status" value="1"/>
</dbReference>
<protein>
    <recommendedName>
        <fullName evidence="4">VCBS repeat-containing protein</fullName>
    </recommendedName>
</protein>
<evidence type="ECO:0008006" key="4">
    <source>
        <dbReference type="Google" id="ProtNLM"/>
    </source>
</evidence>
<gene>
    <name evidence="2" type="ORF">FEM01_00885</name>
</gene>
<dbReference type="Proteomes" id="UP000309819">
    <property type="component" value="Unassembled WGS sequence"/>
</dbReference>
<proteinExistence type="predicted"/>
<accession>A0A5R8ZIW7</accession>
<sequence>MRRLYCGVLLCTAGAVPALAEPRSFAVNDPSGQYLVEVLFADAPAVENQLAPVHITLRDRRTLQVIQQLYSDAGNAPRAGAQADNGWLLGPSGLLYFNDFNFDGHLDLAIRNGNLANERYAYDVYLQTAQPPRWTLSQPLTDLARQPDGQMFDTSQKDRTLIQQTDRGCCWTRTTRWRLQGDVPIRLSSFTQEQIPASLDDSTSMPSGYMLRSRGEWQAGQWVETPRVEGPVIEHPQSFSGTLAGKLPVELWYQEQGAVLIGEVRYTRSGNGKPITLVGNRSQYNDTPYVYLHEFTDDGRRTGIWRITLGQADPLRFTGEWVKPDRTDNTELTIDLAPSDAEPSLEKLNDLPAAQRSGRYQMLDDFLGRDGVLDLTILPERDQQGREVAEFTISLTNSKTGEPIITEQHRVPMLTENLIIVQDPLYPKLTGPYHIQLVKGFAVLNYNAEADSPLMMSGYYRKQP</sequence>
<dbReference type="EMBL" id="VAUO01000001">
    <property type="protein sequence ID" value="TLP64766.1"/>
    <property type="molecule type" value="Genomic_DNA"/>
</dbReference>